<comment type="caution">
    <text evidence="3">The sequence shown here is derived from an EMBL/GenBank/DDBJ whole genome shotgun (WGS) entry which is preliminary data.</text>
</comment>
<feature type="domain" description="Novel STAND NTPase 1" evidence="2">
    <location>
        <begin position="245"/>
        <end position="482"/>
    </location>
</feature>
<dbReference type="Pfam" id="PF20703">
    <property type="entry name" value="nSTAND1"/>
    <property type="match status" value="1"/>
</dbReference>
<gene>
    <name evidence="3" type="ORF">F950_03058</name>
</gene>
<name>A0ABN0JTP3_9GAMM</name>
<accession>A0ABN0JTP3</accession>
<evidence type="ECO:0000259" key="1">
    <source>
        <dbReference type="Pfam" id="PF04471"/>
    </source>
</evidence>
<dbReference type="Gene3D" id="3.40.1350.10">
    <property type="match status" value="1"/>
</dbReference>
<dbReference type="SUPFAM" id="SSF52540">
    <property type="entry name" value="P-loop containing nucleoside triphosphate hydrolases"/>
    <property type="match status" value="2"/>
</dbReference>
<dbReference type="SUPFAM" id="SSF52980">
    <property type="entry name" value="Restriction endonuclease-like"/>
    <property type="match status" value="1"/>
</dbReference>
<dbReference type="InterPro" id="IPR011856">
    <property type="entry name" value="tRNA_endonuc-like_dom_sf"/>
</dbReference>
<proteinExistence type="predicted"/>
<dbReference type="InterPro" id="IPR007560">
    <property type="entry name" value="Restrct_endonuc_IV_Mrr"/>
</dbReference>
<dbReference type="Proteomes" id="UP000018433">
    <property type="component" value="Unassembled WGS sequence"/>
</dbReference>
<dbReference type="EMBL" id="APPV01000013">
    <property type="protein sequence ID" value="ENV58983.1"/>
    <property type="molecule type" value="Genomic_DNA"/>
</dbReference>
<dbReference type="InterPro" id="IPR011335">
    <property type="entry name" value="Restrct_endonuc-II-like"/>
</dbReference>
<sequence length="894" mass="102331">MNIEICTPNSATSKDKGDLLEKLSKNMLEAQNYFVQEEVRRIGSELDLLCEHKVSKKKIYVECKAYRDKKIDAPIIRQLLGTIVFEDYAEGWLIATSEFSKDAKGLCEELPNRPNGDRLVVYSALDIIQSLQSSRIITSIPIDNLESHIDPNRIGEWFLLITTFGNFWASTILSAGIPTNVICYYAKNGILVEDQELLDNIASTDTSLAKLDFSKIINTKKDIKPPIDSQIEVVEVQRGEDWNDYRPARPQDFVGRTKDINEIFDFFKKVRAKEINTRIFAITGNSGLGKSSLIITLSEKAKNRHQKQKLFLYAIDVRAAKSPEYIYSALLKTLQEAQKKGFGDSQIKLQITNVNHPLESDSISQYLNSLEHTNQLIVLVFDQFEELFSKPELFELFNNATNILLDAASLKANLCIGFAWKTDSTTHSEHPAYFFWHRLSDYRIVRRLNPFSDRESHAVINKFEEVIGEKVHSDLRHNLIVSSQGYPWLLKKLCIHLHEKIVSGQKQEELLENKLDISSLFASDLEELNANEVRALKFIAQRAPVDLVDTIDTCGEDVVTSLLHKRLIIKSGIRLNIYWDIFREYILTESIPIISLRYLPANDFIAIWNVAQHLNEVPISIADLESKTGFSDGTIQNVGTDLLTFGIALRENSQLSLSDEMISAGNTIESILSLMREKFKKHILTLSLKDLPNGTNITLTFFIDLMKSIYSDNKWADKTWRYYGIRMCKWLEITGFLTPTAEAYTWFYKDIGGVKTSVGDVRRQQSSFFIPRNSPQLTINIFNELRGKRISNYKHGSSNAKAIEIFKRYNLIEDNKVKDIENIEEYLHEVISSEFSIQETILIKKLYSGSKKLTATFIGQLLRDKHDIKWAEGTAEYAGKKLNSWANWYENLKV</sequence>
<evidence type="ECO:0000313" key="4">
    <source>
        <dbReference type="Proteomes" id="UP000018433"/>
    </source>
</evidence>
<evidence type="ECO:0008006" key="5">
    <source>
        <dbReference type="Google" id="ProtNLM"/>
    </source>
</evidence>
<reference evidence="3 4" key="1">
    <citation type="submission" date="2013-02" db="EMBL/GenBank/DDBJ databases">
        <title>The Genome Sequence of Acinetobacter soli NIPH 2899.</title>
        <authorList>
            <consortium name="The Broad Institute Genome Sequencing Platform"/>
            <consortium name="The Broad Institute Genome Sequencing Center for Infectious Disease"/>
            <person name="Cerqueira G."/>
            <person name="Feldgarden M."/>
            <person name="Courvalin P."/>
            <person name="Perichon B."/>
            <person name="Grillot-Courvalin C."/>
            <person name="Clermont D."/>
            <person name="Rocha E."/>
            <person name="Yoon E.-J."/>
            <person name="Nemec A."/>
            <person name="Walker B."/>
            <person name="Young S.K."/>
            <person name="Zeng Q."/>
            <person name="Gargeya S."/>
            <person name="Fitzgerald M."/>
            <person name="Haas B."/>
            <person name="Abouelleil A."/>
            <person name="Alvarado L."/>
            <person name="Arachchi H.M."/>
            <person name="Berlin A.M."/>
            <person name="Chapman S.B."/>
            <person name="Dewar J."/>
            <person name="Goldberg J."/>
            <person name="Griggs A."/>
            <person name="Gujja S."/>
            <person name="Hansen M."/>
            <person name="Howarth C."/>
            <person name="Imamovic A."/>
            <person name="Larimer J."/>
            <person name="McCowan C."/>
            <person name="Murphy C."/>
            <person name="Neiman D."/>
            <person name="Pearson M."/>
            <person name="Priest M."/>
            <person name="Roberts A."/>
            <person name="Saif S."/>
            <person name="Shea T."/>
            <person name="Sisk P."/>
            <person name="Sykes S."/>
            <person name="Wortman J."/>
            <person name="Nusbaum C."/>
            <person name="Birren B."/>
        </authorList>
    </citation>
    <scope>NUCLEOTIDE SEQUENCE [LARGE SCALE GENOMIC DNA]</scope>
    <source>
        <strain evidence="3 4">NIPH 2899</strain>
    </source>
</reference>
<protein>
    <recommendedName>
        <fullName evidence="5">Restriction endonuclease type IV Mrr domain-containing protein</fullName>
    </recommendedName>
</protein>
<keyword evidence="4" id="KW-1185">Reference proteome</keyword>
<dbReference type="Gene3D" id="3.40.50.300">
    <property type="entry name" value="P-loop containing nucleotide triphosphate hydrolases"/>
    <property type="match status" value="1"/>
</dbReference>
<organism evidence="3 4">
    <name type="scientific">Acinetobacter soli NIPH 2899</name>
    <dbReference type="NCBI Taxonomy" id="1217677"/>
    <lineage>
        <taxon>Bacteria</taxon>
        <taxon>Pseudomonadati</taxon>
        <taxon>Pseudomonadota</taxon>
        <taxon>Gammaproteobacteria</taxon>
        <taxon>Moraxellales</taxon>
        <taxon>Moraxellaceae</taxon>
        <taxon>Acinetobacter</taxon>
    </lineage>
</organism>
<dbReference type="InterPro" id="IPR027417">
    <property type="entry name" value="P-loop_NTPase"/>
</dbReference>
<evidence type="ECO:0000259" key="2">
    <source>
        <dbReference type="Pfam" id="PF20703"/>
    </source>
</evidence>
<evidence type="ECO:0000313" key="3">
    <source>
        <dbReference type="EMBL" id="ENV58983.1"/>
    </source>
</evidence>
<dbReference type="InterPro" id="IPR049052">
    <property type="entry name" value="nSTAND1"/>
</dbReference>
<dbReference type="Pfam" id="PF04471">
    <property type="entry name" value="Mrr_cat"/>
    <property type="match status" value="1"/>
</dbReference>
<feature type="domain" description="Restriction endonuclease type IV Mrr" evidence="1">
    <location>
        <begin position="20"/>
        <end position="109"/>
    </location>
</feature>
<dbReference type="RefSeq" id="WP_004948603.1">
    <property type="nucleotide sequence ID" value="NZ_KB849643.1"/>
</dbReference>